<keyword evidence="2" id="KW-0732">Signal</keyword>
<proteinExistence type="inferred from homology"/>
<dbReference type="EMBL" id="UOFB01000350">
    <property type="protein sequence ID" value="VAW49413.1"/>
    <property type="molecule type" value="Genomic_DNA"/>
</dbReference>
<dbReference type="PIRSF" id="PIRSF002094">
    <property type="entry name" value="OMP26_Skp"/>
    <property type="match status" value="1"/>
</dbReference>
<dbReference type="SUPFAM" id="SSF111384">
    <property type="entry name" value="OmpH-like"/>
    <property type="match status" value="1"/>
</dbReference>
<dbReference type="InterPro" id="IPR005632">
    <property type="entry name" value="Chaperone_Skp"/>
</dbReference>
<name>A0A3B0WAQ6_9ZZZZ</name>
<dbReference type="AlphaFoldDB" id="A0A3B0WAQ6"/>
<evidence type="ECO:0000256" key="1">
    <source>
        <dbReference type="ARBA" id="ARBA00009091"/>
    </source>
</evidence>
<dbReference type="PANTHER" id="PTHR35089:SF1">
    <property type="entry name" value="CHAPERONE PROTEIN SKP"/>
    <property type="match status" value="1"/>
</dbReference>
<dbReference type="SMART" id="SM00935">
    <property type="entry name" value="OmpH"/>
    <property type="match status" value="1"/>
</dbReference>
<protein>
    <submittedName>
        <fullName evidence="3">Periplasmic chaperone of outer membrane proteins Skp @ Outer membrane protein H</fullName>
    </submittedName>
</protein>
<evidence type="ECO:0000256" key="2">
    <source>
        <dbReference type="ARBA" id="ARBA00022729"/>
    </source>
</evidence>
<sequence>MQKIIKTYLSVAMMLLLATNVWAETPVKLGVVNVALLLEQAPQAKTADARLKKEFEPQQVELKGLAGKLEQKQSQYQKNKAVMSDSQRVTKEREITMLTREIQRRRNDVQELLNLRRNEELASLQNIVNDAIKAIGEQQAFDLILYEGIAYTNSRIDVTTDVLSHLESVSKKQRSEFNK</sequence>
<comment type="similarity">
    <text evidence="1">Belongs to the Skp family.</text>
</comment>
<gene>
    <name evidence="3" type="ORF">MNBD_GAMMA04-1461</name>
</gene>
<evidence type="ECO:0000313" key="3">
    <source>
        <dbReference type="EMBL" id="VAW49413.1"/>
    </source>
</evidence>
<dbReference type="PANTHER" id="PTHR35089">
    <property type="entry name" value="CHAPERONE PROTEIN SKP"/>
    <property type="match status" value="1"/>
</dbReference>
<reference evidence="3" key="1">
    <citation type="submission" date="2018-06" db="EMBL/GenBank/DDBJ databases">
        <authorList>
            <person name="Zhirakovskaya E."/>
        </authorList>
    </citation>
    <scope>NUCLEOTIDE SEQUENCE</scope>
</reference>
<accession>A0A3B0WAQ6</accession>
<organism evidence="3">
    <name type="scientific">hydrothermal vent metagenome</name>
    <dbReference type="NCBI Taxonomy" id="652676"/>
    <lineage>
        <taxon>unclassified sequences</taxon>
        <taxon>metagenomes</taxon>
        <taxon>ecological metagenomes</taxon>
    </lineage>
</organism>
<dbReference type="GO" id="GO:0005829">
    <property type="term" value="C:cytosol"/>
    <property type="evidence" value="ECO:0007669"/>
    <property type="project" value="TreeGrafter"/>
</dbReference>
<dbReference type="Pfam" id="PF03938">
    <property type="entry name" value="OmpH"/>
    <property type="match status" value="1"/>
</dbReference>
<dbReference type="Gene3D" id="3.30.910.20">
    <property type="entry name" value="Skp domain"/>
    <property type="match status" value="1"/>
</dbReference>
<dbReference type="GO" id="GO:0051082">
    <property type="term" value="F:unfolded protein binding"/>
    <property type="evidence" value="ECO:0007669"/>
    <property type="project" value="InterPro"/>
</dbReference>
<dbReference type="InterPro" id="IPR024930">
    <property type="entry name" value="Skp_dom_sf"/>
</dbReference>
<dbReference type="GO" id="GO:0050821">
    <property type="term" value="P:protein stabilization"/>
    <property type="evidence" value="ECO:0007669"/>
    <property type="project" value="TreeGrafter"/>
</dbReference>